<dbReference type="InterPro" id="IPR008258">
    <property type="entry name" value="Transglycosylase_SLT_dom_1"/>
</dbReference>
<dbReference type="PANTHER" id="PTHR37423">
    <property type="entry name" value="SOLUBLE LYTIC MUREIN TRANSGLYCOSYLASE-RELATED"/>
    <property type="match status" value="1"/>
</dbReference>
<sequence>MVQIDLLLQMLQLQLLNPAGSLKTPERESSMGSSFALLLAAVLSASGTGGGDGLPGLTINPGGPFNYVNRYPSLMPEGTKRNVVGTSVGASAAAAATGVEEIIAKVSEKYNLDPALLKAVVKVESGFNPLAVSSAGAMGLMQLMPGTAAGLGVKDPFDPGENIDAGARYLKSMLDRYNGNVNLALAAYNAGPGAVQKYGGVPPYRETMDYLQRVAKSRREFVV</sequence>
<dbReference type="CDD" id="cd00254">
    <property type="entry name" value="LT-like"/>
    <property type="match status" value="1"/>
</dbReference>
<comment type="caution">
    <text evidence="3">The sequence shown here is derived from an EMBL/GenBank/DDBJ whole genome shotgun (WGS) entry which is preliminary data.</text>
</comment>
<dbReference type="InterPro" id="IPR023346">
    <property type="entry name" value="Lysozyme-like_dom_sf"/>
</dbReference>
<keyword evidence="4" id="KW-1185">Reference proteome</keyword>
<comment type="similarity">
    <text evidence="1">Belongs to the transglycosylase Slt family.</text>
</comment>
<dbReference type="GO" id="GO:0016020">
    <property type="term" value="C:membrane"/>
    <property type="evidence" value="ECO:0007669"/>
    <property type="project" value="InterPro"/>
</dbReference>
<dbReference type="Pfam" id="PF01464">
    <property type="entry name" value="SLT"/>
    <property type="match status" value="1"/>
</dbReference>
<dbReference type="InterPro" id="IPR000189">
    <property type="entry name" value="Transglyc_AS"/>
</dbReference>
<evidence type="ECO:0000313" key="4">
    <source>
        <dbReference type="Proteomes" id="UP000239549"/>
    </source>
</evidence>
<dbReference type="Proteomes" id="UP000239549">
    <property type="component" value="Unassembled WGS sequence"/>
</dbReference>
<name>A0A2L2XG45_9FIRM</name>
<reference evidence="4" key="1">
    <citation type="submission" date="2018-02" db="EMBL/GenBank/DDBJ databases">
        <title>Genome sequence of Desulfocucumis palustris strain NAW-5.</title>
        <authorList>
            <person name="Watanabe M."/>
            <person name="Kojima H."/>
            <person name="Fukui M."/>
        </authorList>
    </citation>
    <scope>NUCLEOTIDE SEQUENCE [LARGE SCALE GENOMIC DNA]</scope>
    <source>
        <strain evidence="4">NAW-5</strain>
    </source>
</reference>
<dbReference type="PANTHER" id="PTHR37423:SF2">
    <property type="entry name" value="MEMBRANE-BOUND LYTIC MUREIN TRANSGLYCOSYLASE C"/>
    <property type="match status" value="1"/>
</dbReference>
<accession>A0A2L2XG45</accession>
<dbReference type="SUPFAM" id="SSF53955">
    <property type="entry name" value="Lysozyme-like"/>
    <property type="match status" value="1"/>
</dbReference>
<dbReference type="GO" id="GO:0008933">
    <property type="term" value="F:peptidoglycan lytic transglycosylase activity"/>
    <property type="evidence" value="ECO:0007669"/>
    <property type="project" value="InterPro"/>
</dbReference>
<dbReference type="PROSITE" id="PS00922">
    <property type="entry name" value="TRANSGLYCOSYLASE"/>
    <property type="match status" value="1"/>
</dbReference>
<protein>
    <submittedName>
        <fullName evidence="3">Membrane-bound lytic murein transglycosylase D</fullName>
    </submittedName>
</protein>
<evidence type="ECO:0000259" key="2">
    <source>
        <dbReference type="Pfam" id="PF01464"/>
    </source>
</evidence>
<dbReference type="AlphaFoldDB" id="A0A2L2XG45"/>
<proteinExistence type="inferred from homology"/>
<evidence type="ECO:0000256" key="1">
    <source>
        <dbReference type="ARBA" id="ARBA00007734"/>
    </source>
</evidence>
<organism evidence="3 4">
    <name type="scientific">Desulfocucumis palustris</name>
    <dbReference type="NCBI Taxonomy" id="1898651"/>
    <lineage>
        <taxon>Bacteria</taxon>
        <taxon>Bacillati</taxon>
        <taxon>Bacillota</taxon>
        <taxon>Clostridia</taxon>
        <taxon>Eubacteriales</taxon>
        <taxon>Desulfocucumaceae</taxon>
        <taxon>Desulfocucumis</taxon>
    </lineage>
</organism>
<dbReference type="Gene3D" id="1.10.530.10">
    <property type="match status" value="1"/>
</dbReference>
<dbReference type="GO" id="GO:0000270">
    <property type="term" value="P:peptidoglycan metabolic process"/>
    <property type="evidence" value="ECO:0007669"/>
    <property type="project" value="InterPro"/>
</dbReference>
<dbReference type="EMBL" id="BFAV01000157">
    <property type="protein sequence ID" value="GBF35307.1"/>
    <property type="molecule type" value="Genomic_DNA"/>
</dbReference>
<gene>
    <name evidence="3" type="ORF">DCCM_4430</name>
</gene>
<evidence type="ECO:0000313" key="3">
    <source>
        <dbReference type="EMBL" id="GBF35307.1"/>
    </source>
</evidence>
<feature type="domain" description="Transglycosylase SLT" evidence="2">
    <location>
        <begin position="102"/>
        <end position="199"/>
    </location>
</feature>